<dbReference type="GO" id="GO:0005829">
    <property type="term" value="C:cytosol"/>
    <property type="evidence" value="ECO:0007669"/>
    <property type="project" value="TreeGrafter"/>
</dbReference>
<evidence type="ECO:0000256" key="3">
    <source>
        <dbReference type="ARBA" id="ARBA00023239"/>
    </source>
</evidence>
<evidence type="ECO:0000313" key="7">
    <source>
        <dbReference type="EMBL" id="RON51801.1"/>
    </source>
</evidence>
<dbReference type="SUPFAM" id="SSF51556">
    <property type="entry name" value="Metallo-dependent hydrolases"/>
    <property type="match status" value="1"/>
</dbReference>
<proteinExistence type="predicted"/>
<dbReference type="InterPro" id="IPR032465">
    <property type="entry name" value="ACMSD"/>
</dbReference>
<comment type="catalytic activity">
    <reaction evidence="4">
        <text>6-methylsalicylate + H(+) = 3-methylphenol + CO2</text>
        <dbReference type="Rhea" id="RHEA:23112"/>
        <dbReference type="ChEBI" id="CHEBI:15378"/>
        <dbReference type="ChEBI" id="CHEBI:16526"/>
        <dbReference type="ChEBI" id="CHEBI:17231"/>
        <dbReference type="ChEBI" id="CHEBI:36658"/>
        <dbReference type="EC" id="4.1.1.52"/>
    </reaction>
    <physiologicalReaction direction="left-to-right" evidence="4">
        <dbReference type="Rhea" id="RHEA:23113"/>
    </physiologicalReaction>
</comment>
<feature type="domain" description="Amidohydrolase-related" evidence="6">
    <location>
        <begin position="7"/>
        <end position="309"/>
    </location>
</feature>
<dbReference type="Gene3D" id="3.20.20.140">
    <property type="entry name" value="Metal-dependent hydrolases"/>
    <property type="match status" value="1"/>
</dbReference>
<dbReference type="PANTHER" id="PTHR21240:SF29">
    <property type="entry name" value="AMIDOHYDROLASE-RELATED DOMAIN-CONTAINING PROTEIN"/>
    <property type="match status" value="1"/>
</dbReference>
<dbReference type="Proteomes" id="UP000283627">
    <property type="component" value="Unassembled WGS sequence"/>
</dbReference>
<protein>
    <recommendedName>
        <fullName evidence="5">6-methylsalicylate decarboxylase</fullName>
        <ecNumber evidence="5">4.1.1.52</ecNumber>
    </recommendedName>
</protein>
<keyword evidence="7" id="KW-0378">Hydrolase</keyword>
<evidence type="ECO:0000313" key="8">
    <source>
        <dbReference type="Proteomes" id="UP000283627"/>
    </source>
</evidence>
<dbReference type="EC" id="4.1.1.52" evidence="5"/>
<dbReference type="GO" id="GO:0016787">
    <property type="term" value="F:hydrolase activity"/>
    <property type="evidence" value="ECO:0007669"/>
    <property type="project" value="UniProtKB-KW"/>
</dbReference>
<keyword evidence="2" id="KW-0862">Zinc</keyword>
<keyword evidence="1" id="KW-0479">Metal-binding</keyword>
<evidence type="ECO:0000256" key="5">
    <source>
        <dbReference type="ARBA" id="ARBA00038889"/>
    </source>
</evidence>
<gene>
    <name evidence="7" type="ORF">BK665_18215</name>
</gene>
<keyword evidence="3" id="KW-0456">Lyase</keyword>
<evidence type="ECO:0000256" key="4">
    <source>
        <dbReference type="ARBA" id="ARBA00036832"/>
    </source>
</evidence>
<dbReference type="EMBL" id="MOBP01000012">
    <property type="protein sequence ID" value="RON51801.1"/>
    <property type="molecule type" value="Genomic_DNA"/>
</dbReference>
<accession>A0A423KG67</accession>
<evidence type="ECO:0000256" key="2">
    <source>
        <dbReference type="ARBA" id="ARBA00022833"/>
    </source>
</evidence>
<dbReference type="InterPro" id="IPR006680">
    <property type="entry name" value="Amidohydro-rel"/>
</dbReference>
<organism evidence="7 8">
    <name type="scientific">Pseudomonas frederiksbergensis</name>
    <dbReference type="NCBI Taxonomy" id="104087"/>
    <lineage>
        <taxon>Bacteria</taxon>
        <taxon>Pseudomonadati</taxon>
        <taxon>Pseudomonadota</taxon>
        <taxon>Gammaproteobacteria</taxon>
        <taxon>Pseudomonadales</taxon>
        <taxon>Pseudomonadaceae</taxon>
        <taxon>Pseudomonas</taxon>
    </lineage>
</organism>
<dbReference type="GO" id="GO:0046872">
    <property type="term" value="F:metal ion binding"/>
    <property type="evidence" value="ECO:0007669"/>
    <property type="project" value="UniProtKB-KW"/>
</dbReference>
<dbReference type="RefSeq" id="WP_123408267.1">
    <property type="nucleotide sequence ID" value="NZ_MOBP01000012.1"/>
</dbReference>
<comment type="caution">
    <text evidence="7">The sequence shown here is derived from an EMBL/GenBank/DDBJ whole genome shotgun (WGS) entry which is preliminary data.</text>
</comment>
<sequence>MQVNQWIDVHAHFTPPMTAEQSDARWAAMQKADWVGTKPDDWSPQAALAYMNRAGIAMQMLSNIPASLEALRASNDYGARLVKQYPTRFGLLVALPTDDPQQALEEIRRGADELDADGFAVTFCYNGVYLSDPSLEPVWAELNRRRAPVFAHPNAYAPGSFGRPSPVIEVAFETTRTVVDMLYRGVFRRHPDFKLVLAHCGAALPALSGRLLLLGTEPWVPNPQNISQSEMRKQLGALYVDTAMTGSVHTIAPAMAMTGCEHIVYGSDCGVPCTREGTALANLQALMDHSGLSPEQVEQVGRNALALFPAAAKRMHEAEL</sequence>
<name>A0A423KG67_9PSED</name>
<evidence type="ECO:0000259" key="6">
    <source>
        <dbReference type="Pfam" id="PF04909"/>
    </source>
</evidence>
<dbReference type="GO" id="GO:0019748">
    <property type="term" value="P:secondary metabolic process"/>
    <property type="evidence" value="ECO:0007669"/>
    <property type="project" value="TreeGrafter"/>
</dbReference>
<dbReference type="OrthoDB" id="149172at2"/>
<dbReference type="InterPro" id="IPR032466">
    <property type="entry name" value="Metal_Hydrolase"/>
</dbReference>
<dbReference type="AlphaFoldDB" id="A0A423KG67"/>
<reference evidence="7 8" key="1">
    <citation type="submission" date="2016-10" db="EMBL/GenBank/DDBJ databases">
        <title>Comparative genome analysis of multiple Pseudomonas spp. focuses on biocontrol and plant growth promoting traits.</title>
        <authorList>
            <person name="Tao X.-Y."/>
            <person name="Taylor C.G."/>
        </authorList>
    </citation>
    <scope>NUCLEOTIDE SEQUENCE [LARGE SCALE GENOMIC DNA]</scope>
    <source>
        <strain evidence="7 8">39A2</strain>
    </source>
</reference>
<dbReference type="Pfam" id="PF04909">
    <property type="entry name" value="Amidohydro_2"/>
    <property type="match status" value="1"/>
</dbReference>
<dbReference type="PANTHER" id="PTHR21240">
    <property type="entry name" value="2-AMINO-3-CARBOXYLMUCONATE-6-SEMIALDEHYDE DECARBOXYLASE"/>
    <property type="match status" value="1"/>
</dbReference>
<dbReference type="GO" id="GO:0047596">
    <property type="term" value="F:6-methylsalicylate decarboxylase activity"/>
    <property type="evidence" value="ECO:0007669"/>
    <property type="project" value="UniProtKB-EC"/>
</dbReference>
<evidence type="ECO:0000256" key="1">
    <source>
        <dbReference type="ARBA" id="ARBA00022723"/>
    </source>
</evidence>